<evidence type="ECO:0000259" key="5">
    <source>
        <dbReference type="Pfam" id="PF04542"/>
    </source>
</evidence>
<dbReference type="PANTHER" id="PTHR43133:SF57">
    <property type="entry name" value="RNA POLYMERASE SIGMA-70 FACTOR"/>
    <property type="match status" value="1"/>
</dbReference>
<dbReference type="InterPro" id="IPR014284">
    <property type="entry name" value="RNA_pol_sigma-70_dom"/>
</dbReference>
<keyword evidence="4" id="KW-0804">Transcription</keyword>
<dbReference type="Gene3D" id="1.10.10.10">
    <property type="entry name" value="Winged helix-like DNA-binding domain superfamily/Winged helix DNA-binding domain"/>
    <property type="match status" value="1"/>
</dbReference>
<dbReference type="PANTHER" id="PTHR43133">
    <property type="entry name" value="RNA POLYMERASE ECF-TYPE SIGMA FACTO"/>
    <property type="match status" value="1"/>
</dbReference>
<reference evidence="7 8" key="1">
    <citation type="submission" date="2017-07" db="EMBL/GenBank/DDBJ databases">
        <title>Amycolatopsis alba DSM 44262 Genome sequencing and assembly.</title>
        <authorList>
            <person name="Kaur N."/>
            <person name="Mayilraj S."/>
        </authorList>
    </citation>
    <scope>NUCLEOTIDE SEQUENCE [LARGE SCALE GENOMIC DNA]</scope>
    <source>
        <strain evidence="7 8">DSM 44262</strain>
    </source>
</reference>
<dbReference type="SUPFAM" id="SSF88946">
    <property type="entry name" value="Sigma2 domain of RNA polymerase sigma factors"/>
    <property type="match status" value="1"/>
</dbReference>
<gene>
    <name evidence="7" type="ORF">CFP75_07145</name>
</gene>
<comment type="caution">
    <text evidence="7">The sequence shown here is derived from an EMBL/GenBank/DDBJ whole genome shotgun (WGS) entry which is preliminary data.</text>
</comment>
<dbReference type="AlphaFoldDB" id="A0A229S307"/>
<dbReference type="GO" id="GO:0006352">
    <property type="term" value="P:DNA-templated transcription initiation"/>
    <property type="evidence" value="ECO:0007669"/>
    <property type="project" value="InterPro"/>
</dbReference>
<dbReference type="InterPro" id="IPR013325">
    <property type="entry name" value="RNA_pol_sigma_r2"/>
</dbReference>
<dbReference type="Pfam" id="PF04542">
    <property type="entry name" value="Sigma70_r2"/>
    <property type="match status" value="1"/>
</dbReference>
<evidence type="ECO:0000256" key="3">
    <source>
        <dbReference type="ARBA" id="ARBA00023082"/>
    </source>
</evidence>
<dbReference type="Pfam" id="PF08281">
    <property type="entry name" value="Sigma70_r4_2"/>
    <property type="match status" value="1"/>
</dbReference>
<evidence type="ECO:0000259" key="6">
    <source>
        <dbReference type="Pfam" id="PF08281"/>
    </source>
</evidence>
<dbReference type="RefSeq" id="WP_020633149.1">
    <property type="nucleotide sequence ID" value="NZ_KB913032.1"/>
</dbReference>
<sequence length="232" mass="25398">MTLPAPNPVSMLAGHILRRSGFPAAPSSRPKVEENDAAAEAAKAEAWELVSAAQGGDTSAFGRLYDRYVDVVYRYVLFRLGDRDLAEDVTSETFLRALRRITSVSYQGRDVGAWFVTIARNIILDHVKSSRFRLEVVTDEVAEPNGAPIGNVGVQAVAGPEQQAISRATRAELLRCVAELGEDQRECIVLRFMQGLSVAETAAIMKRNEGAIKALQHRAVRRLAQLLPTGLR</sequence>
<comment type="similarity">
    <text evidence="1">Belongs to the sigma-70 factor family. ECF subfamily.</text>
</comment>
<keyword evidence="3" id="KW-0731">Sigma factor</keyword>
<keyword evidence="8" id="KW-1185">Reference proteome</keyword>
<feature type="domain" description="RNA polymerase sigma-70 region 2" evidence="5">
    <location>
        <begin position="64"/>
        <end position="131"/>
    </location>
</feature>
<keyword evidence="2" id="KW-0805">Transcription regulation</keyword>
<dbReference type="EMBL" id="NMQU01000018">
    <property type="protein sequence ID" value="OXM53313.1"/>
    <property type="molecule type" value="Genomic_DNA"/>
</dbReference>
<evidence type="ECO:0000256" key="1">
    <source>
        <dbReference type="ARBA" id="ARBA00010641"/>
    </source>
</evidence>
<dbReference type="InterPro" id="IPR013324">
    <property type="entry name" value="RNA_pol_sigma_r3/r4-like"/>
</dbReference>
<evidence type="ECO:0000313" key="7">
    <source>
        <dbReference type="EMBL" id="OXM53313.1"/>
    </source>
</evidence>
<name>A0A229S307_AMYAL</name>
<dbReference type="Gene3D" id="1.10.1740.10">
    <property type="match status" value="1"/>
</dbReference>
<dbReference type="NCBIfam" id="TIGR02937">
    <property type="entry name" value="sigma70-ECF"/>
    <property type="match status" value="1"/>
</dbReference>
<dbReference type="CDD" id="cd06171">
    <property type="entry name" value="Sigma70_r4"/>
    <property type="match status" value="1"/>
</dbReference>
<feature type="domain" description="RNA polymerase sigma factor 70 region 4 type 2" evidence="6">
    <location>
        <begin position="171"/>
        <end position="223"/>
    </location>
</feature>
<evidence type="ECO:0000256" key="2">
    <source>
        <dbReference type="ARBA" id="ARBA00023015"/>
    </source>
</evidence>
<evidence type="ECO:0000313" key="8">
    <source>
        <dbReference type="Proteomes" id="UP000215563"/>
    </source>
</evidence>
<evidence type="ECO:0000256" key="4">
    <source>
        <dbReference type="ARBA" id="ARBA00023163"/>
    </source>
</evidence>
<dbReference type="Proteomes" id="UP000215563">
    <property type="component" value="Unassembled WGS sequence"/>
</dbReference>
<dbReference type="InterPro" id="IPR013249">
    <property type="entry name" value="RNA_pol_sigma70_r4_t2"/>
</dbReference>
<dbReference type="OrthoDB" id="261230at2"/>
<organism evidence="7 8">
    <name type="scientific">Amycolatopsis alba DSM 44262</name>
    <dbReference type="NCBI Taxonomy" id="1125972"/>
    <lineage>
        <taxon>Bacteria</taxon>
        <taxon>Bacillati</taxon>
        <taxon>Actinomycetota</taxon>
        <taxon>Actinomycetes</taxon>
        <taxon>Pseudonocardiales</taxon>
        <taxon>Pseudonocardiaceae</taxon>
        <taxon>Amycolatopsis</taxon>
    </lineage>
</organism>
<protein>
    <submittedName>
        <fullName evidence="7">RNA polymerase subunit sigma-70</fullName>
    </submittedName>
</protein>
<proteinExistence type="inferred from homology"/>
<dbReference type="GO" id="GO:0003677">
    <property type="term" value="F:DNA binding"/>
    <property type="evidence" value="ECO:0007669"/>
    <property type="project" value="InterPro"/>
</dbReference>
<dbReference type="GO" id="GO:0016987">
    <property type="term" value="F:sigma factor activity"/>
    <property type="evidence" value="ECO:0007669"/>
    <property type="project" value="UniProtKB-KW"/>
</dbReference>
<dbReference type="SUPFAM" id="SSF88659">
    <property type="entry name" value="Sigma3 and sigma4 domains of RNA polymerase sigma factors"/>
    <property type="match status" value="1"/>
</dbReference>
<dbReference type="InterPro" id="IPR007627">
    <property type="entry name" value="RNA_pol_sigma70_r2"/>
</dbReference>
<dbReference type="InterPro" id="IPR039425">
    <property type="entry name" value="RNA_pol_sigma-70-like"/>
</dbReference>
<dbReference type="InterPro" id="IPR036388">
    <property type="entry name" value="WH-like_DNA-bd_sf"/>
</dbReference>
<accession>A0A229S307</accession>